<evidence type="ECO:0000313" key="2">
    <source>
        <dbReference type="EMBL" id="MUH36969.1"/>
    </source>
</evidence>
<name>A0A7X2ZV76_9FLAO</name>
<keyword evidence="1" id="KW-0732">Signal</keyword>
<evidence type="ECO:0000256" key="1">
    <source>
        <dbReference type="SAM" id="SignalP"/>
    </source>
</evidence>
<proteinExistence type="predicted"/>
<sequence>MKNLNQLLSAGIILLLLSSCVSTNKLTMGATQPARISLPSNAVRIGLINRSIPSEENKVVDKIDKILSLEGLNLDKEGAESAVTGLFDELTRNERFETITIINDTDIQRKGLGIFPAALNWQAVQEICDANDVDVLFSLEFYDTDTQVDYELTTVTIPNDLGIKASLPGHKVTLNTAIKNGWRVYDPQNKLILDEYTNHNRITSIGSGINPMKAVEAVIGRKEAVIQRSSNIGNSYGYDVRPLTKRVSRDYFVKGTENFVIAKRRAQTGDWDGAAALWEKEVANPDSKIAGRACYNMAIINEINGDLEKAMEWASKSYTDYNNDEALRYVNILKYRMNEKRQLERQLSR</sequence>
<dbReference type="RefSeq" id="WP_038233343.1">
    <property type="nucleotide sequence ID" value="NZ_RCNR01000028.1"/>
</dbReference>
<feature type="chain" id="PRO_5030658811" evidence="1">
    <location>
        <begin position="24"/>
        <end position="349"/>
    </location>
</feature>
<dbReference type="AlphaFoldDB" id="A0A7X2ZV76"/>
<organism evidence="2 3">
    <name type="scientific">Zobellia amurskyensis</name>
    <dbReference type="NCBI Taxonomy" id="248905"/>
    <lineage>
        <taxon>Bacteria</taxon>
        <taxon>Pseudomonadati</taxon>
        <taxon>Bacteroidota</taxon>
        <taxon>Flavobacteriia</taxon>
        <taxon>Flavobacteriales</taxon>
        <taxon>Flavobacteriaceae</taxon>
        <taxon>Zobellia</taxon>
    </lineage>
</organism>
<dbReference type="InterPro" id="IPR011990">
    <property type="entry name" value="TPR-like_helical_dom_sf"/>
</dbReference>
<dbReference type="Pfam" id="PF19867">
    <property type="entry name" value="DUF6340"/>
    <property type="match status" value="1"/>
</dbReference>
<comment type="caution">
    <text evidence="2">The sequence shown here is derived from an EMBL/GenBank/DDBJ whole genome shotgun (WGS) entry which is preliminary data.</text>
</comment>
<protein>
    <submittedName>
        <fullName evidence="2">Tetratricopeptide repeat protein</fullName>
    </submittedName>
</protein>
<gene>
    <name evidence="2" type="ORF">D9O36_14045</name>
</gene>
<dbReference type="PROSITE" id="PS51257">
    <property type="entry name" value="PROKAR_LIPOPROTEIN"/>
    <property type="match status" value="1"/>
</dbReference>
<dbReference type="OrthoDB" id="632318at2"/>
<dbReference type="EMBL" id="RCNR01000028">
    <property type="protein sequence ID" value="MUH36969.1"/>
    <property type="molecule type" value="Genomic_DNA"/>
</dbReference>
<dbReference type="Gene3D" id="1.25.40.10">
    <property type="entry name" value="Tetratricopeptide repeat domain"/>
    <property type="match status" value="1"/>
</dbReference>
<dbReference type="InterPro" id="IPR045921">
    <property type="entry name" value="DUF6340"/>
</dbReference>
<accession>A0A7X2ZV76</accession>
<feature type="signal peptide" evidence="1">
    <location>
        <begin position="1"/>
        <end position="23"/>
    </location>
</feature>
<reference evidence="2 3" key="1">
    <citation type="journal article" date="2019" name="Mar. Drugs">
        <title>Comparative Genomics and CAZyme Genome Repertoires of Marine Zobellia amurskyensis KMM 3526(T) and Zobellia laminariae KMM 3676(T).</title>
        <authorList>
            <person name="Chernysheva N."/>
            <person name="Bystritskaya E."/>
            <person name="Stenkova A."/>
            <person name="Golovkin I."/>
            <person name="Nedashkovskaya O."/>
            <person name="Isaeva M."/>
        </authorList>
    </citation>
    <scope>NUCLEOTIDE SEQUENCE [LARGE SCALE GENOMIC DNA]</scope>
    <source>
        <strain evidence="2 3">KMM 3526</strain>
    </source>
</reference>
<dbReference type="Proteomes" id="UP000540519">
    <property type="component" value="Unassembled WGS sequence"/>
</dbReference>
<evidence type="ECO:0000313" key="3">
    <source>
        <dbReference type="Proteomes" id="UP000540519"/>
    </source>
</evidence>
<keyword evidence="3" id="KW-1185">Reference proteome</keyword>